<name>A0A9N7UWN8_PLEPL</name>
<dbReference type="EMBL" id="CADEAL010002113">
    <property type="protein sequence ID" value="CAB1438187.1"/>
    <property type="molecule type" value="Genomic_DNA"/>
</dbReference>
<accession>A0A9N7UWN8</accession>
<organism evidence="1 2">
    <name type="scientific">Pleuronectes platessa</name>
    <name type="common">European plaice</name>
    <dbReference type="NCBI Taxonomy" id="8262"/>
    <lineage>
        <taxon>Eukaryota</taxon>
        <taxon>Metazoa</taxon>
        <taxon>Chordata</taxon>
        <taxon>Craniata</taxon>
        <taxon>Vertebrata</taxon>
        <taxon>Euteleostomi</taxon>
        <taxon>Actinopterygii</taxon>
        <taxon>Neopterygii</taxon>
        <taxon>Teleostei</taxon>
        <taxon>Neoteleostei</taxon>
        <taxon>Acanthomorphata</taxon>
        <taxon>Carangaria</taxon>
        <taxon>Pleuronectiformes</taxon>
        <taxon>Pleuronectoidei</taxon>
        <taxon>Pleuronectidae</taxon>
        <taxon>Pleuronectes</taxon>
    </lineage>
</organism>
<proteinExistence type="predicted"/>
<reference evidence="1" key="1">
    <citation type="submission" date="2020-03" db="EMBL/GenBank/DDBJ databases">
        <authorList>
            <person name="Weist P."/>
        </authorList>
    </citation>
    <scope>NUCLEOTIDE SEQUENCE</scope>
</reference>
<protein>
    <submittedName>
        <fullName evidence="1">Uncharacterized protein</fullName>
    </submittedName>
</protein>
<gene>
    <name evidence="1" type="ORF">PLEPLA_LOCUS26141</name>
</gene>
<sequence length="148" mass="16623">MGGSQFGSQIGRSKDMQIWDGLIETSKLIVGVNRAAPSLSVLPTEHQHSTACWDLGCHRRTWGLEHRDAERERSAQLRLKEKRVLFSSPSDTFHCLAAEKKRWKHSKIMPCEEKKEGVASPEDGECPPLSLKDPSSFTLMKSFDVGML</sequence>
<dbReference type="AlphaFoldDB" id="A0A9N7UWN8"/>
<evidence type="ECO:0000313" key="2">
    <source>
        <dbReference type="Proteomes" id="UP001153269"/>
    </source>
</evidence>
<comment type="caution">
    <text evidence="1">The sequence shown here is derived from an EMBL/GenBank/DDBJ whole genome shotgun (WGS) entry which is preliminary data.</text>
</comment>
<dbReference type="Proteomes" id="UP001153269">
    <property type="component" value="Unassembled WGS sequence"/>
</dbReference>
<evidence type="ECO:0000313" key="1">
    <source>
        <dbReference type="EMBL" id="CAB1438187.1"/>
    </source>
</evidence>
<keyword evidence="2" id="KW-1185">Reference proteome</keyword>